<dbReference type="Pfam" id="PF00676">
    <property type="entry name" value="E1_dh"/>
    <property type="match status" value="1"/>
</dbReference>
<dbReference type="Pfam" id="PF02779">
    <property type="entry name" value="Transket_pyr"/>
    <property type="match status" value="1"/>
</dbReference>
<protein>
    <submittedName>
        <fullName evidence="6">Transketolase</fullName>
    </submittedName>
</protein>
<dbReference type="Pfam" id="PF02780">
    <property type="entry name" value="Transketolase_C"/>
    <property type="match status" value="1"/>
</dbReference>
<evidence type="ECO:0000256" key="1">
    <source>
        <dbReference type="ARBA" id="ARBA00001964"/>
    </source>
</evidence>
<dbReference type="RefSeq" id="WP_112783388.1">
    <property type="nucleotide sequence ID" value="NZ_CP030041.1"/>
</dbReference>
<reference evidence="6 7" key="1">
    <citation type="submission" date="2018-06" db="EMBL/GenBank/DDBJ databases">
        <title>Echinicola strongylocentroti sp. nov., isolated from a sea urchin Strongylocentrotus intermedius.</title>
        <authorList>
            <person name="Bae S.S."/>
        </authorList>
    </citation>
    <scope>NUCLEOTIDE SEQUENCE [LARGE SCALE GENOMIC DNA]</scope>
    <source>
        <strain evidence="6 7">MEBiC08714</strain>
    </source>
</reference>
<dbReference type="InterPro" id="IPR033248">
    <property type="entry name" value="Transketolase_C"/>
</dbReference>
<dbReference type="Gene3D" id="3.40.50.920">
    <property type="match status" value="1"/>
</dbReference>
<evidence type="ECO:0000313" key="6">
    <source>
        <dbReference type="EMBL" id="AWW29991.1"/>
    </source>
</evidence>
<dbReference type="OrthoDB" id="9769337at2"/>
<dbReference type="CDD" id="cd02000">
    <property type="entry name" value="TPP_E1_PDC_ADC_BCADC"/>
    <property type="match status" value="1"/>
</dbReference>
<evidence type="ECO:0000256" key="4">
    <source>
        <dbReference type="ARBA" id="ARBA00023052"/>
    </source>
</evidence>
<evidence type="ECO:0000259" key="5">
    <source>
        <dbReference type="SMART" id="SM00861"/>
    </source>
</evidence>
<dbReference type="SMART" id="SM00861">
    <property type="entry name" value="Transket_pyr"/>
    <property type="match status" value="1"/>
</dbReference>
<dbReference type="PANTHER" id="PTHR43257:SF2">
    <property type="entry name" value="PYRUVATE DEHYDROGENASE E1 COMPONENT SUBUNIT BETA"/>
    <property type="match status" value="1"/>
</dbReference>
<keyword evidence="3" id="KW-0560">Oxidoreductase</keyword>
<dbReference type="SUPFAM" id="SSF52518">
    <property type="entry name" value="Thiamin diphosphate-binding fold (THDP-binding)"/>
    <property type="match status" value="2"/>
</dbReference>
<dbReference type="KEGG" id="est:DN752_07560"/>
<dbReference type="Proteomes" id="UP000248688">
    <property type="component" value="Chromosome"/>
</dbReference>
<dbReference type="PANTHER" id="PTHR43257">
    <property type="entry name" value="PYRUVATE DEHYDROGENASE E1 COMPONENT BETA SUBUNIT"/>
    <property type="match status" value="1"/>
</dbReference>
<comment type="function">
    <text evidence="2">E1 component of the 2-oxoglutarate dehydrogenase (OGDH) complex which catalyzes the decarboxylation of 2-oxoglutarate, the first step in the conversion of 2-oxoglutarate to succinyl-CoA and CO(2).</text>
</comment>
<feature type="domain" description="Transketolase-like pyrimidine-binding" evidence="5">
    <location>
        <begin position="471"/>
        <end position="645"/>
    </location>
</feature>
<keyword evidence="4" id="KW-0786">Thiamine pyrophosphate</keyword>
<comment type="cofactor">
    <cofactor evidence="1">
        <name>thiamine diphosphate</name>
        <dbReference type="ChEBI" id="CHEBI:58937"/>
    </cofactor>
</comment>
<dbReference type="GO" id="GO:0016624">
    <property type="term" value="F:oxidoreductase activity, acting on the aldehyde or oxo group of donors, disulfide as acceptor"/>
    <property type="evidence" value="ECO:0007669"/>
    <property type="project" value="InterPro"/>
</dbReference>
<dbReference type="Gene3D" id="3.40.50.970">
    <property type="match status" value="2"/>
</dbReference>
<dbReference type="InterPro" id="IPR001017">
    <property type="entry name" value="DH_E1"/>
</dbReference>
<accession>A0A2Z4IFT5</accession>
<evidence type="ECO:0000256" key="2">
    <source>
        <dbReference type="ARBA" id="ARBA00003906"/>
    </source>
</evidence>
<sequence>MIEVETLPTHKVDLDLDKDQILFDYKIVQQSRQASLMGRKEVFMGKAKFGIFGDGKELAQVVMARYFKKGDWRSGYYRDQTFMLAIEELRLQEYFAQLYAHTDVKEEPASGGRLMNGHFATRSLDDDGTWKDIRNTKNSGGDISPTAGQVPRLIGLGYASKLFKENEKLQKLKQFEGLGKEIAWGTIGNASCAEGMFLEAVNAAGVLQIPVIISVWDDEYGISVPNEFQTTKGSISEALAGYQREEGKPGVEIIVAKGWDYESLHAAYKKSEELAREHSVPSLVHVIEMTQPQGHSTSGSHERYKSKERLQWEADHDCNLMFRSYILENGIATEEELDEIDKEAVRIVREEKGKAWKSFSEGIKSELKFAVELIKSAAGGSSQSSTLNQMAEDLSKTLNPIRKDVFSAVRKALFLMRFDQEEARAGLKEWYEEQGKLNYDRYHSHLYSESDESHLRVEAVAPVYTDRSPVVDGREVLQACFDKMLSNDPRVFAFGEDVGKIGDVNQAFAGLQEKYGELRVTDTGIREMTIIGQGIGTALRGLRPIAEIQYLDYIYYALMSLTDDLACLHYRTKGGQKAPMIVRTRGHRLEGVWHSGSPMSAILGSLRGLLVCVPRNMTQAAGMYNTLLRSDEPALVIECLNAYRQKEKMPSNVGEFTVPLGRPEILREGTDITVVTYGAMCKIVMDAAEQLDEYGVAVEVIDVQTLLPFDVGHVIVDSVKKTNRVIFADEDVPGGASAYMMQQVLEQQKAYYQLDSEPVTLSAHPHRPAYSSDGDYFSKPSVDDVVEKAYRIMHEVDPVSYPMW</sequence>
<gene>
    <name evidence="6" type="ORF">DN752_07560</name>
</gene>
<name>A0A2Z4IFT5_9BACT</name>
<keyword evidence="7" id="KW-1185">Reference proteome</keyword>
<proteinExistence type="predicted"/>
<dbReference type="EMBL" id="CP030041">
    <property type="protein sequence ID" value="AWW29991.1"/>
    <property type="molecule type" value="Genomic_DNA"/>
</dbReference>
<organism evidence="6 7">
    <name type="scientific">Echinicola strongylocentroti</name>
    <dbReference type="NCBI Taxonomy" id="1795355"/>
    <lineage>
        <taxon>Bacteria</taxon>
        <taxon>Pseudomonadati</taxon>
        <taxon>Bacteroidota</taxon>
        <taxon>Cytophagia</taxon>
        <taxon>Cytophagales</taxon>
        <taxon>Cyclobacteriaceae</taxon>
        <taxon>Echinicola</taxon>
    </lineage>
</organism>
<evidence type="ECO:0000256" key="3">
    <source>
        <dbReference type="ARBA" id="ARBA00023002"/>
    </source>
</evidence>
<dbReference type="SUPFAM" id="SSF52922">
    <property type="entry name" value="TK C-terminal domain-like"/>
    <property type="match status" value="1"/>
</dbReference>
<dbReference type="InterPro" id="IPR005475">
    <property type="entry name" value="Transketolase-like_Pyr-bd"/>
</dbReference>
<dbReference type="AlphaFoldDB" id="A0A2Z4IFT5"/>
<evidence type="ECO:0000313" key="7">
    <source>
        <dbReference type="Proteomes" id="UP000248688"/>
    </source>
</evidence>
<dbReference type="InterPro" id="IPR029061">
    <property type="entry name" value="THDP-binding"/>
</dbReference>
<dbReference type="InterPro" id="IPR009014">
    <property type="entry name" value="Transketo_C/PFOR_II"/>
</dbReference>